<dbReference type="PANTHER" id="PTHR30036:SF7">
    <property type="entry name" value="ABC TRANSPORTER PERIPLASMIC-BINDING PROTEIN YPHF"/>
    <property type="match status" value="1"/>
</dbReference>
<evidence type="ECO:0000313" key="5">
    <source>
        <dbReference type="Proteomes" id="UP000621510"/>
    </source>
</evidence>
<name>A0ABS1PFC3_9ACTN</name>
<evidence type="ECO:0000256" key="1">
    <source>
        <dbReference type="ARBA" id="ARBA00004196"/>
    </source>
</evidence>
<comment type="similarity">
    <text evidence="2">Belongs to the bacterial solute-binding protein 2 family.</text>
</comment>
<gene>
    <name evidence="4" type="ORF">JK364_00935</name>
</gene>
<organism evidence="4 5">
    <name type="scientific">Streptomyces endocoffeicus</name>
    <dbReference type="NCBI Taxonomy" id="2898945"/>
    <lineage>
        <taxon>Bacteria</taxon>
        <taxon>Bacillati</taxon>
        <taxon>Actinomycetota</taxon>
        <taxon>Actinomycetes</taxon>
        <taxon>Kitasatosporales</taxon>
        <taxon>Streptomycetaceae</taxon>
        <taxon>Streptomyces</taxon>
    </lineage>
</organism>
<accession>A0ABS1PFC3</accession>
<reference evidence="4 5" key="1">
    <citation type="submission" date="2021-01" db="EMBL/GenBank/DDBJ databases">
        <title>WGS of actinomycetes isolated from Thailand.</title>
        <authorList>
            <person name="Thawai C."/>
        </authorList>
    </citation>
    <scope>NUCLEOTIDE SEQUENCE [LARGE SCALE GENOMIC DNA]</scope>
    <source>
        <strain evidence="4 5">CA3R110</strain>
    </source>
</reference>
<dbReference type="Proteomes" id="UP000621510">
    <property type="component" value="Unassembled WGS sequence"/>
</dbReference>
<dbReference type="SUPFAM" id="SSF53822">
    <property type="entry name" value="Periplasmic binding protein-like I"/>
    <property type="match status" value="1"/>
</dbReference>
<dbReference type="EMBL" id="JAERRG010000001">
    <property type="protein sequence ID" value="MBL1110984.1"/>
    <property type="molecule type" value="Genomic_DNA"/>
</dbReference>
<evidence type="ECO:0000313" key="4">
    <source>
        <dbReference type="EMBL" id="MBL1110984.1"/>
    </source>
</evidence>
<keyword evidence="5" id="KW-1185">Reference proteome</keyword>
<dbReference type="RefSeq" id="WP_201846474.1">
    <property type="nucleotide sequence ID" value="NZ_JAERRG010000001.1"/>
</dbReference>
<comment type="subcellular location">
    <subcellularLocation>
        <location evidence="1">Cell envelope</location>
    </subcellularLocation>
</comment>
<dbReference type="Pfam" id="PF13407">
    <property type="entry name" value="Peripla_BP_4"/>
    <property type="match status" value="1"/>
</dbReference>
<protein>
    <submittedName>
        <fullName evidence="4">Substrate-binding domain-containing protein</fullName>
    </submittedName>
</protein>
<evidence type="ECO:0000256" key="2">
    <source>
        <dbReference type="ARBA" id="ARBA00007639"/>
    </source>
</evidence>
<feature type="domain" description="Periplasmic binding protein" evidence="3">
    <location>
        <begin position="58"/>
        <end position="299"/>
    </location>
</feature>
<sequence>MDRSPRVRKTRATALVAACTTGILLVTGCTSSTGGKNAETASNGMVAGRAKTPRMTIAMVTHGVAGDPYWDVVRKGAEAAAAKDNVKLVYSSDPTASNQANLVRNAINQKVDGIAVTLATPDSMRGVLAKAEAAGIPVSAFNQGLDYWKKLGAIGYFGSDEKFAGQMVGNRLNSMGAKHDLCLIHAQGTVALEDRCAGVKSTFKGKTDILYVNGQDMSSVQSTLTAKLRQDPSIDQVTALQATIGTTALSSVKDANSKAKVNTFDLNKDIVSEIKNGSIEFSLDFQPYLQGYLAVDSLWLNKVNGDIIGGGRPTLTGPAFVDKSNIAKVYKYAQNGTR</sequence>
<proteinExistence type="inferred from homology"/>
<dbReference type="InterPro" id="IPR025997">
    <property type="entry name" value="SBP_2_dom"/>
</dbReference>
<evidence type="ECO:0000259" key="3">
    <source>
        <dbReference type="Pfam" id="PF13407"/>
    </source>
</evidence>
<comment type="caution">
    <text evidence="4">The sequence shown here is derived from an EMBL/GenBank/DDBJ whole genome shotgun (WGS) entry which is preliminary data.</text>
</comment>
<dbReference type="Gene3D" id="3.40.50.2300">
    <property type="match status" value="2"/>
</dbReference>
<dbReference type="PROSITE" id="PS51257">
    <property type="entry name" value="PROKAR_LIPOPROTEIN"/>
    <property type="match status" value="1"/>
</dbReference>
<dbReference type="InterPro" id="IPR028082">
    <property type="entry name" value="Peripla_BP_I"/>
</dbReference>
<dbReference type="InterPro" id="IPR050555">
    <property type="entry name" value="Bact_Solute-Bind_Prot2"/>
</dbReference>
<dbReference type="PANTHER" id="PTHR30036">
    <property type="entry name" value="D-XYLOSE-BINDING PERIPLASMIC PROTEIN"/>
    <property type="match status" value="1"/>
</dbReference>